<dbReference type="SUPFAM" id="SSF52540">
    <property type="entry name" value="P-loop containing nucleoside triphosphate hydrolases"/>
    <property type="match status" value="1"/>
</dbReference>
<keyword evidence="6" id="KW-0472">Membrane</keyword>
<evidence type="ECO:0000256" key="3">
    <source>
        <dbReference type="ARBA" id="ARBA00022741"/>
    </source>
</evidence>
<protein>
    <submittedName>
        <fullName evidence="9">ABC transporter family protein</fullName>
    </submittedName>
</protein>
<dbReference type="PROSITE" id="PS50893">
    <property type="entry name" value="ABC_TRANSPORTER_2"/>
    <property type="match status" value="1"/>
</dbReference>
<name>A0A146K873_9EUKA</name>
<comment type="subcellular location">
    <subcellularLocation>
        <location evidence="1">Membrane</location>
        <topology evidence="1">Multi-pass membrane protein</topology>
    </subcellularLocation>
</comment>
<dbReference type="GO" id="GO:0005524">
    <property type="term" value="F:ATP binding"/>
    <property type="evidence" value="ECO:0007669"/>
    <property type="project" value="UniProtKB-KW"/>
</dbReference>
<keyword evidence="5" id="KW-1133">Transmembrane helix</keyword>
<accession>A0A146K873</accession>
<sequence>MLKHALNQPIKNQNKLIENSLTYFDDGTDFSALVIQFIEYIVQPILQILFSIKSPQYLDAMSCLIFIPLPILAYFTLKQQKELKKAQKTQRKSKNLSKAQINDLLQRNLLSKVYHQEDFELHLIYEQLDQQSSKIDKISKIKQKKQNIRQVADFARQIISNLIILKQVFRGAFSIYHAKVFLTFTEDVYNSILDGFEFVGTIFEQKQVVENIQSVIDLEQENISNFSSKQTISQTVQWLRWVESPKFKNLPFKTEKQSCVLEFQNVSFGYDQDKAVIQGFSQRFTQDKIYAVVGKSGCGKSSLANLAINLYKFEGIIKIDGMDIKDIQISELRKIVTICTQFDPIIKNWTLKENILYGEDLTDQYVEEIMEICCIDFIEMNDDVTELSGGQKQRISLARALARQNTKILILDETTSGLDSVTEKDVLEKLLQFVKNKEILTIFITHKKQVIDATDEVVEIKSLGE</sequence>
<dbReference type="InterPro" id="IPR039421">
    <property type="entry name" value="Type_1_exporter"/>
</dbReference>
<keyword evidence="4" id="KW-0067">ATP-binding</keyword>
<dbReference type="InterPro" id="IPR003593">
    <property type="entry name" value="AAA+_ATPase"/>
</dbReference>
<organism evidence="9">
    <name type="scientific">Trepomonas sp. PC1</name>
    <dbReference type="NCBI Taxonomy" id="1076344"/>
    <lineage>
        <taxon>Eukaryota</taxon>
        <taxon>Metamonada</taxon>
        <taxon>Diplomonadida</taxon>
        <taxon>Hexamitidae</taxon>
        <taxon>Hexamitinae</taxon>
        <taxon>Trepomonas</taxon>
    </lineage>
</organism>
<dbReference type="PROSITE" id="PS00211">
    <property type="entry name" value="ABC_TRANSPORTER_1"/>
    <property type="match status" value="1"/>
</dbReference>
<keyword evidence="2" id="KW-0812">Transmembrane</keyword>
<evidence type="ECO:0000259" key="8">
    <source>
        <dbReference type="PROSITE" id="PS50893"/>
    </source>
</evidence>
<evidence type="ECO:0000256" key="4">
    <source>
        <dbReference type="ARBA" id="ARBA00022840"/>
    </source>
</evidence>
<dbReference type="SUPFAM" id="SSF90123">
    <property type="entry name" value="ABC transporter transmembrane region"/>
    <property type="match status" value="1"/>
</dbReference>
<dbReference type="GO" id="GO:0016020">
    <property type="term" value="C:membrane"/>
    <property type="evidence" value="ECO:0007669"/>
    <property type="project" value="UniProtKB-SubCell"/>
</dbReference>
<dbReference type="Gene3D" id="1.20.1560.10">
    <property type="entry name" value="ABC transporter type 1, transmembrane domain"/>
    <property type="match status" value="1"/>
</dbReference>
<dbReference type="SMART" id="SM00382">
    <property type="entry name" value="AAA"/>
    <property type="match status" value="1"/>
</dbReference>
<dbReference type="InterPro" id="IPR003439">
    <property type="entry name" value="ABC_transporter-like_ATP-bd"/>
</dbReference>
<evidence type="ECO:0000256" key="6">
    <source>
        <dbReference type="ARBA" id="ARBA00023136"/>
    </source>
</evidence>
<proteinExistence type="inferred from homology"/>
<dbReference type="InterPro" id="IPR027417">
    <property type="entry name" value="P-loop_NTPase"/>
</dbReference>
<feature type="non-terminal residue" evidence="9">
    <location>
        <position position="465"/>
    </location>
</feature>
<evidence type="ECO:0000256" key="5">
    <source>
        <dbReference type="ARBA" id="ARBA00022989"/>
    </source>
</evidence>
<dbReference type="InterPro" id="IPR036640">
    <property type="entry name" value="ABC1_TM_sf"/>
</dbReference>
<evidence type="ECO:0000256" key="2">
    <source>
        <dbReference type="ARBA" id="ARBA00022692"/>
    </source>
</evidence>
<gene>
    <name evidence="9" type="ORF">TPC1_14835</name>
</gene>
<feature type="domain" description="ABC transporter" evidence="8">
    <location>
        <begin position="261"/>
        <end position="463"/>
    </location>
</feature>
<dbReference type="GO" id="GO:0016887">
    <property type="term" value="F:ATP hydrolysis activity"/>
    <property type="evidence" value="ECO:0007669"/>
    <property type="project" value="InterPro"/>
</dbReference>
<dbReference type="EMBL" id="GDID01003576">
    <property type="protein sequence ID" value="JAP93030.1"/>
    <property type="molecule type" value="Transcribed_RNA"/>
</dbReference>
<dbReference type="Pfam" id="PF00005">
    <property type="entry name" value="ABC_tran"/>
    <property type="match status" value="1"/>
</dbReference>
<evidence type="ECO:0000256" key="7">
    <source>
        <dbReference type="ARBA" id="ARBA00024363"/>
    </source>
</evidence>
<dbReference type="PANTHER" id="PTHR24221:SF654">
    <property type="entry name" value="ATP-BINDING CASSETTE SUB-FAMILY B MEMBER 6"/>
    <property type="match status" value="1"/>
</dbReference>
<dbReference type="PANTHER" id="PTHR24221">
    <property type="entry name" value="ATP-BINDING CASSETTE SUB-FAMILY B"/>
    <property type="match status" value="1"/>
</dbReference>
<dbReference type="GO" id="GO:0034040">
    <property type="term" value="F:ATPase-coupled lipid transmembrane transporter activity"/>
    <property type="evidence" value="ECO:0007669"/>
    <property type="project" value="TreeGrafter"/>
</dbReference>
<evidence type="ECO:0000256" key="1">
    <source>
        <dbReference type="ARBA" id="ARBA00004141"/>
    </source>
</evidence>
<keyword evidence="3" id="KW-0547">Nucleotide-binding</keyword>
<reference evidence="9" key="1">
    <citation type="submission" date="2015-07" db="EMBL/GenBank/DDBJ databases">
        <title>Adaptation to a free-living lifestyle via gene acquisitions in the diplomonad Trepomonas sp. PC1.</title>
        <authorList>
            <person name="Xu F."/>
            <person name="Jerlstrom-Hultqvist J."/>
            <person name="Kolisko M."/>
            <person name="Simpson A.G.B."/>
            <person name="Roger A.J."/>
            <person name="Svard S.G."/>
            <person name="Andersson J.O."/>
        </authorList>
    </citation>
    <scope>NUCLEOTIDE SEQUENCE</scope>
    <source>
        <strain evidence="9">PC1</strain>
    </source>
</reference>
<dbReference type="InterPro" id="IPR017871">
    <property type="entry name" value="ABC_transporter-like_CS"/>
</dbReference>
<evidence type="ECO:0000313" key="9">
    <source>
        <dbReference type="EMBL" id="JAP93030.1"/>
    </source>
</evidence>
<comment type="similarity">
    <text evidence="7">Belongs to the ABC transporter superfamily. ABCB family. Heavy Metal importer (TC 3.A.1.210) subfamily.</text>
</comment>
<dbReference type="Gene3D" id="3.40.50.300">
    <property type="entry name" value="P-loop containing nucleotide triphosphate hydrolases"/>
    <property type="match status" value="1"/>
</dbReference>
<dbReference type="AlphaFoldDB" id="A0A146K873"/>
<dbReference type="CDD" id="cd03228">
    <property type="entry name" value="ABCC_MRP_Like"/>
    <property type="match status" value="1"/>
</dbReference>